<evidence type="ECO:0000256" key="1">
    <source>
        <dbReference type="ARBA" id="ARBA00023157"/>
    </source>
</evidence>
<dbReference type="InterPro" id="IPR035976">
    <property type="entry name" value="Sushi/SCR/CCP_sf"/>
</dbReference>
<evidence type="ECO:0000313" key="4">
    <source>
        <dbReference type="EMBL" id="KAK7884861.1"/>
    </source>
</evidence>
<dbReference type="PANTHER" id="PTHR46879:SF1">
    <property type="entry name" value="SUSHI DOMAIN-CONTAINING PROTEIN 3"/>
    <property type="match status" value="1"/>
</dbReference>
<evidence type="ECO:0000256" key="2">
    <source>
        <dbReference type="SAM" id="MobiDB-lite"/>
    </source>
</evidence>
<feature type="compositionally biased region" description="Low complexity" evidence="2">
    <location>
        <begin position="154"/>
        <end position="167"/>
    </location>
</feature>
<feature type="region of interest" description="Disordered" evidence="2">
    <location>
        <begin position="136"/>
        <end position="167"/>
    </location>
</feature>
<keyword evidence="1" id="KW-1015">Disulfide bond</keyword>
<dbReference type="PANTHER" id="PTHR46879">
    <property type="entry name" value="SUSHI DOMAIN-CONTAINING PROTEIN 3"/>
    <property type="match status" value="1"/>
</dbReference>
<name>A0AAW0MY13_9GOBI</name>
<keyword evidence="3" id="KW-0472">Membrane</keyword>
<keyword evidence="3" id="KW-0812">Transmembrane</keyword>
<dbReference type="InterPro" id="IPR053067">
    <property type="entry name" value="SUSD3"/>
</dbReference>
<gene>
    <name evidence="4" type="ORF">WMY93_027984</name>
</gene>
<dbReference type="AlphaFoldDB" id="A0AAW0MY13"/>
<feature type="transmembrane region" description="Helical" evidence="3">
    <location>
        <begin position="100"/>
        <end position="128"/>
    </location>
</feature>
<dbReference type="SUPFAM" id="SSF57535">
    <property type="entry name" value="Complement control module/SCR domain"/>
    <property type="match status" value="1"/>
</dbReference>
<evidence type="ECO:0008006" key="6">
    <source>
        <dbReference type="Google" id="ProtNLM"/>
    </source>
</evidence>
<accession>A0AAW0MY13</accession>
<keyword evidence="3" id="KW-1133">Transmembrane helix</keyword>
<feature type="compositionally biased region" description="Basic and acidic residues" evidence="2">
    <location>
        <begin position="136"/>
        <end position="145"/>
    </location>
</feature>
<proteinExistence type="predicted"/>
<organism evidence="4 5">
    <name type="scientific">Mugilogobius chulae</name>
    <name type="common">yellowstripe goby</name>
    <dbReference type="NCBI Taxonomy" id="88201"/>
    <lineage>
        <taxon>Eukaryota</taxon>
        <taxon>Metazoa</taxon>
        <taxon>Chordata</taxon>
        <taxon>Craniata</taxon>
        <taxon>Vertebrata</taxon>
        <taxon>Euteleostomi</taxon>
        <taxon>Actinopterygii</taxon>
        <taxon>Neopterygii</taxon>
        <taxon>Teleostei</taxon>
        <taxon>Neoteleostei</taxon>
        <taxon>Acanthomorphata</taxon>
        <taxon>Gobiaria</taxon>
        <taxon>Gobiiformes</taxon>
        <taxon>Gobioidei</taxon>
        <taxon>Gobiidae</taxon>
        <taxon>Gobionellinae</taxon>
        <taxon>Mugilogobius</taxon>
    </lineage>
</organism>
<dbReference type="GO" id="GO:0005886">
    <property type="term" value="C:plasma membrane"/>
    <property type="evidence" value="ECO:0007669"/>
    <property type="project" value="TreeGrafter"/>
</dbReference>
<evidence type="ECO:0000256" key="3">
    <source>
        <dbReference type="SAM" id="Phobius"/>
    </source>
</evidence>
<reference evidence="5" key="1">
    <citation type="submission" date="2024-04" db="EMBL/GenBank/DDBJ databases">
        <title>Salinicola lusitanus LLJ914,a marine bacterium isolated from the Okinawa Trough.</title>
        <authorList>
            <person name="Li J."/>
        </authorList>
    </citation>
    <scope>NUCLEOTIDE SEQUENCE [LARGE SCALE GENOMIC DNA]</scope>
</reference>
<evidence type="ECO:0000313" key="5">
    <source>
        <dbReference type="Proteomes" id="UP001460270"/>
    </source>
</evidence>
<dbReference type="Proteomes" id="UP001460270">
    <property type="component" value="Unassembled WGS sequence"/>
</dbReference>
<keyword evidence="5" id="KW-1185">Reference proteome</keyword>
<dbReference type="EMBL" id="JBBPFD010000020">
    <property type="protein sequence ID" value="KAK7884861.1"/>
    <property type="molecule type" value="Genomic_DNA"/>
</dbReference>
<protein>
    <recommendedName>
        <fullName evidence="6">Sushi domain-containing protein</fullName>
    </recommendedName>
</protein>
<comment type="caution">
    <text evidence="4">The sequence shown here is derived from an EMBL/GenBank/DDBJ whole genome shotgun (WGS) entry which is preliminary data.</text>
</comment>
<sequence length="236" mass="27044">MSTVNVSRSEMEAKNASYHGTNSGYIQTQCIPQPQPALGFQRIIYGNGTSVGTVIALRCPDKHKLIGDSVKCVLGDNGTHWEGMTYCKPLSYNEVYGFQLALLLSIVSSAIIFFMSMAFLTCCLVDCIEKNKRKEMERHSERPPQWEEQNQAMNRPRYSNKSRNNNNNNLVEKELTQWSHRDPEQCVNYYTCRCQEQYSYDPTGLPHSFDAASRYPALPGYEYNQPLYHKILTLQT</sequence>